<dbReference type="GO" id="GO:0004519">
    <property type="term" value="F:endonuclease activity"/>
    <property type="evidence" value="ECO:0007669"/>
    <property type="project" value="UniProtKB-KW"/>
</dbReference>
<organism evidence="2">
    <name type="scientific">Sporothrix sp. WIN(M)924</name>
    <dbReference type="NCBI Taxonomy" id="666553"/>
    <lineage>
        <taxon>Eukaryota</taxon>
        <taxon>Fungi</taxon>
        <taxon>Dikarya</taxon>
        <taxon>Ascomycota</taxon>
        <taxon>Pezizomycotina</taxon>
        <taxon>Sordariomycetes</taxon>
        <taxon>Sordariomycetidae</taxon>
        <taxon>Ophiostomatales</taxon>
        <taxon>Ophiostomataceae</taxon>
        <taxon>Sporothrix</taxon>
    </lineage>
</organism>
<geneLocation type="mitochondrion" evidence="2"/>
<dbReference type="InterPro" id="IPR051289">
    <property type="entry name" value="LAGLIDADG_Endonuclease"/>
</dbReference>
<keyword evidence="2" id="KW-0689">Ribosomal protein</keyword>
<keyword evidence="2" id="KW-0496">Mitochondrion</keyword>
<keyword evidence="2" id="KW-0540">Nuclease</keyword>
<protein>
    <submittedName>
        <fullName evidence="2">Ribosomal protein 3/homing endonuclease-like fusion protein</fullName>
    </submittedName>
</protein>
<keyword evidence="2" id="KW-0378">Hydrolase</keyword>
<evidence type="ECO:0000259" key="1">
    <source>
        <dbReference type="Pfam" id="PF00961"/>
    </source>
</evidence>
<dbReference type="InterPro" id="IPR027434">
    <property type="entry name" value="Homing_endonucl"/>
</dbReference>
<reference evidence="2" key="1">
    <citation type="journal article" date="2009" name="Mol. Biol. Evol.">
        <title>Genes within genes: multiple LAGLIDADG homing endonucleases target the ribosomal protein S3 gene encoded within an rnl group I intron of Ophiostoma and related taxa.</title>
        <authorList>
            <person name="Sethuraman J."/>
            <person name="Majer A."/>
            <person name="Friedrich N.C."/>
            <person name="Edgell D.R."/>
            <person name="Hausner G."/>
        </authorList>
    </citation>
    <scope>NUCLEOTIDE SEQUENCE</scope>
    <source>
        <strain evidence="2">WIN</strain>
    </source>
</reference>
<dbReference type="SUPFAM" id="SSF55608">
    <property type="entry name" value="Homing endonucleases"/>
    <property type="match status" value="2"/>
</dbReference>
<feature type="domain" description="Homing endonuclease LAGLIDADG" evidence="1">
    <location>
        <begin position="593"/>
        <end position="694"/>
    </location>
</feature>
<keyword evidence="2" id="KW-0255">Endonuclease</keyword>
<dbReference type="FunFam" id="3.10.28.10:FF:000010">
    <property type="entry name" value="LAGLIDADG homing endonuclease I-LtrII"/>
    <property type="match status" value="1"/>
</dbReference>
<dbReference type="PANTHER" id="PTHR36181">
    <property type="entry name" value="INTRON-ENCODED ENDONUCLEASE AI3-RELATED"/>
    <property type="match status" value="1"/>
</dbReference>
<evidence type="ECO:0000313" key="2">
    <source>
        <dbReference type="EMBL" id="ACV41149.1"/>
    </source>
</evidence>
<feature type="domain" description="Homing endonuclease LAGLIDADG" evidence="1">
    <location>
        <begin position="437"/>
        <end position="535"/>
    </location>
</feature>
<accession>C7SWD8</accession>
<dbReference type="GO" id="GO:0005739">
    <property type="term" value="C:mitochondrion"/>
    <property type="evidence" value="ECO:0007669"/>
    <property type="project" value="UniProtKB-ARBA"/>
</dbReference>
<gene>
    <name evidence="2" type="primary">rps3/HEG fusion</name>
</gene>
<sequence>MENNIKLKNSLNKNKSNIFNKYINNKYKLVPFKTMINYVNEPRYIPSEFKEWNNSIYYFNFTNIKNLPVYDINLNKLLKSYFDLYFFSASHPSSLVRERRANDKKNNFIPIIKKKNLFSLNKLFIRKADLKHTSPKKIITIYIFNRERIILIKNLIYLYSLHFKTKSYLEENKDIFFYQSFKEKLNNKYEIFNKIKLNFNLNNLKFKDIMLYKLSKLLSKFYKKKVEFNIINLNSYKYNSDIVTDILKKKVVKPNSKLLKIMKFIAKKSLKASIGKTADKYKDKTRISKSINYDLIPNKYKNLNISVIIKNINFNETIKNIYNIKNNTNENIIYNSIKYKLVGGVRLEIKGRLTRRYRADRSKFYAETVGTLQNIDSSFKGLSSKLYRGKFNSNMQYSIDVYKRHVGSYAVKGWISGRSYSTSAYIPKSESINPWVITGFADAEGSFLLRIRNNNKSSVGYYTELGFQITLHNKDKSILENIQSTWKIGVIANSGDNAVSLKVTRFEDLKVIINHFDKYPLITQKLGDYLLFKQAFSVMENKKHLKIEGIKELVEIKAKLNWGLTDELKKAFPETISKERSLINKDIPNFEWLAGFTSGEGCFFVNLIKSKSKLGVQVQLVFSITQHIKDKYLMNSLISYLGCGYIKEKNKSEFSWLDFVVTKFSDINDKIIPVFQKNTLIGIKTKDFEDWCKVAKLIEEKKHLTESGLDEIKKIKLNMNKGRVF</sequence>
<dbReference type="InterPro" id="IPR004860">
    <property type="entry name" value="LAGLIDADG_dom"/>
</dbReference>
<dbReference type="EMBL" id="FJ717834">
    <property type="protein sequence ID" value="ACV41149.1"/>
    <property type="molecule type" value="Genomic_DNA"/>
</dbReference>
<dbReference type="PANTHER" id="PTHR36181:SF4">
    <property type="entry name" value="LAGLIDADG ENDONUCLEASE"/>
    <property type="match status" value="1"/>
</dbReference>
<dbReference type="Gene3D" id="3.10.28.10">
    <property type="entry name" value="Homing endonucleases"/>
    <property type="match status" value="2"/>
</dbReference>
<keyword evidence="2" id="KW-0687">Ribonucleoprotein</keyword>
<dbReference type="GO" id="GO:0005840">
    <property type="term" value="C:ribosome"/>
    <property type="evidence" value="ECO:0007669"/>
    <property type="project" value="UniProtKB-KW"/>
</dbReference>
<dbReference type="Pfam" id="PF00961">
    <property type="entry name" value="LAGLIDADG_1"/>
    <property type="match status" value="2"/>
</dbReference>
<name>C7SWD8_9PEZI</name>
<dbReference type="AlphaFoldDB" id="C7SWD8"/>
<proteinExistence type="predicted"/>